<dbReference type="CDD" id="cd01166">
    <property type="entry name" value="KdgK"/>
    <property type="match status" value="1"/>
</dbReference>
<dbReference type="InterPro" id="IPR013785">
    <property type="entry name" value="Aldolase_TIM"/>
</dbReference>
<dbReference type="Pfam" id="PF09863">
    <property type="entry name" value="DUF2090"/>
    <property type="match status" value="1"/>
</dbReference>
<keyword evidence="2" id="KW-0808">Transferase</keyword>
<dbReference type="AlphaFoldDB" id="A0A829YHU1"/>
<keyword evidence="9" id="KW-1185">Reference proteome</keyword>
<dbReference type="PROSITE" id="PS00584">
    <property type="entry name" value="PFKB_KINASES_2"/>
    <property type="match status" value="1"/>
</dbReference>
<dbReference type="Gene3D" id="3.20.20.70">
    <property type="entry name" value="Aldolase class I"/>
    <property type="match status" value="1"/>
</dbReference>
<dbReference type="Gene3D" id="3.40.1190.20">
    <property type="match status" value="1"/>
</dbReference>
<feature type="domain" description="Carbohydrate kinase PfkB" evidence="6">
    <location>
        <begin position="6"/>
        <end position="321"/>
    </location>
</feature>
<proteinExistence type="inferred from homology"/>
<sequence length="653" mass="71452">MNKTFDLICLGRAAVDFYGEQIGGRLEDMRSFAKYLGGSSANLAAGTSRLGLRVSMLTRVGDEHMGRFVREALQREGVDVSHVATDPTRLTASVVLGIEGPAAYPHIFFRENCADMGVCAQDFDESYIAGSRAVAVTGTHLSTPGTRAAVEQAFRWARANRTRVILDIDYRPVLWKLTNAGQGESRFIESAEVTQALQRVLPDCDLVVGTEEEIRIAGGSDDVLASLRAIRRKTHATIVLKRGPAGCSVITDEIPATLAELHTIAGFPVEVLNVLGAGDAFLSGFLSGWLRGRPLAECARLGNACGALVVSRHGCTPAMPSALELQEFLRRAASVRRPDLDAELSHVHEATTTRRPRESLYVLAFDHRRQLEELADEHGASRARIGEFKDLIARAVERVAAGTRDRERLGVIVDARHGSAVLNRLTTQGFWIGRPIETPGSRPVAFDPPDNVGLHLTSWPVAHVIKCLVFFHPDDPIELRLAQERQIRTLNDAARAQDRELLLEIICSGRGLPVDDATTARALTRIYNLGVRPAWWKLETQSRAAWLNIAEVIERRDPHCNGVLMLGLDAPEEALQASFESAAAIPVCKGFAVGRSIFNPAARGWFAGTLSDEQVVADIADRYQRLIDSWRALRASHARLSSRVSDALAEQSL</sequence>
<dbReference type="Pfam" id="PF00294">
    <property type="entry name" value="PfkB"/>
    <property type="match status" value="1"/>
</dbReference>
<organism evidence="8 9">
    <name type="scientific">Steroidobacter agaridevorans</name>
    <dbReference type="NCBI Taxonomy" id="2695856"/>
    <lineage>
        <taxon>Bacteria</taxon>
        <taxon>Pseudomonadati</taxon>
        <taxon>Pseudomonadota</taxon>
        <taxon>Gammaproteobacteria</taxon>
        <taxon>Steroidobacterales</taxon>
        <taxon>Steroidobacteraceae</taxon>
        <taxon>Steroidobacter</taxon>
    </lineage>
</organism>
<evidence type="ECO:0000256" key="5">
    <source>
        <dbReference type="ARBA" id="ARBA00022840"/>
    </source>
</evidence>
<dbReference type="PANTHER" id="PTHR43085">
    <property type="entry name" value="HEXOKINASE FAMILY MEMBER"/>
    <property type="match status" value="1"/>
</dbReference>
<evidence type="ECO:0000313" key="9">
    <source>
        <dbReference type="Proteomes" id="UP000445000"/>
    </source>
</evidence>
<dbReference type="InterPro" id="IPR050306">
    <property type="entry name" value="PfkB_Carbo_kinase"/>
</dbReference>
<dbReference type="EMBL" id="BLJN01000005">
    <property type="protein sequence ID" value="GFE82854.1"/>
    <property type="molecule type" value="Genomic_DNA"/>
</dbReference>
<keyword evidence="5" id="KW-0067">ATP-binding</keyword>
<comment type="caution">
    <text evidence="8">The sequence shown here is derived from an EMBL/GenBank/DDBJ whole genome shotgun (WGS) entry which is preliminary data.</text>
</comment>
<dbReference type="InterPro" id="IPR023314">
    <property type="entry name" value="Myo_inos_IolC-like_sf"/>
</dbReference>
<evidence type="ECO:0000256" key="1">
    <source>
        <dbReference type="ARBA" id="ARBA00010688"/>
    </source>
</evidence>
<name>A0A829YHU1_9GAMM</name>
<dbReference type="InterPro" id="IPR030830">
    <property type="entry name" value="Myo_inos_IolC"/>
</dbReference>
<evidence type="ECO:0000259" key="7">
    <source>
        <dbReference type="Pfam" id="PF09863"/>
    </source>
</evidence>
<dbReference type="Proteomes" id="UP000445000">
    <property type="component" value="Unassembled WGS sequence"/>
</dbReference>
<keyword evidence="4 8" id="KW-0418">Kinase</keyword>
<accession>A0A829YHU1</accession>
<dbReference type="Gene3D" id="2.20.150.10">
    <property type="entry name" value="putative 5-dehydro-2- deoxygluconokinase"/>
    <property type="match status" value="1"/>
</dbReference>
<protein>
    <submittedName>
        <fullName evidence="8">5-dehydro-2-deoxygluconokinase</fullName>
    </submittedName>
</protein>
<feature type="domain" description="DUF2090" evidence="7">
    <location>
        <begin position="324"/>
        <end position="632"/>
    </location>
</feature>
<dbReference type="GO" id="GO:0005524">
    <property type="term" value="F:ATP binding"/>
    <property type="evidence" value="ECO:0007669"/>
    <property type="project" value="UniProtKB-KW"/>
</dbReference>
<dbReference type="PANTHER" id="PTHR43085:SF49">
    <property type="entry name" value="5-DEHYDRO-2-DEOXYGLUCONOKINASE"/>
    <property type="match status" value="1"/>
</dbReference>
<evidence type="ECO:0000313" key="8">
    <source>
        <dbReference type="EMBL" id="GFE82854.1"/>
    </source>
</evidence>
<evidence type="ECO:0000256" key="4">
    <source>
        <dbReference type="ARBA" id="ARBA00022777"/>
    </source>
</evidence>
<dbReference type="InterPro" id="IPR029056">
    <property type="entry name" value="Ribokinase-like"/>
</dbReference>
<keyword evidence="3" id="KW-0547">Nucleotide-binding</keyword>
<gene>
    <name evidence="8" type="primary">iolC</name>
    <name evidence="8" type="ORF">GCM10011487_48540</name>
</gene>
<dbReference type="RefSeq" id="WP_161814492.1">
    <property type="nucleotide sequence ID" value="NZ_BLJN01000005.1"/>
</dbReference>
<dbReference type="NCBIfam" id="TIGR04382">
    <property type="entry name" value="myo_inos_iolC_N"/>
    <property type="match status" value="1"/>
</dbReference>
<dbReference type="InterPro" id="IPR018659">
    <property type="entry name" value="DUF2090"/>
</dbReference>
<evidence type="ECO:0000256" key="2">
    <source>
        <dbReference type="ARBA" id="ARBA00022679"/>
    </source>
</evidence>
<comment type="similarity">
    <text evidence="1">Belongs to the carbohydrate kinase PfkB family.</text>
</comment>
<dbReference type="InterPro" id="IPR002173">
    <property type="entry name" value="Carboh/pur_kinase_PfkB_CS"/>
</dbReference>
<evidence type="ECO:0000259" key="6">
    <source>
        <dbReference type="Pfam" id="PF00294"/>
    </source>
</evidence>
<dbReference type="SUPFAM" id="SSF53613">
    <property type="entry name" value="Ribokinase-like"/>
    <property type="match status" value="1"/>
</dbReference>
<dbReference type="GO" id="GO:0016301">
    <property type="term" value="F:kinase activity"/>
    <property type="evidence" value="ECO:0007669"/>
    <property type="project" value="UniProtKB-KW"/>
</dbReference>
<dbReference type="InterPro" id="IPR011611">
    <property type="entry name" value="PfkB_dom"/>
</dbReference>
<reference evidence="9" key="1">
    <citation type="submission" date="2020-01" db="EMBL/GenBank/DDBJ databases">
        <title>'Steroidobacter agaridevorans' sp. nov., agar-degrading bacteria isolated from rhizosphere soils.</title>
        <authorList>
            <person name="Ikenaga M."/>
            <person name="Kataoka M."/>
            <person name="Murouchi A."/>
            <person name="Katsuragi S."/>
            <person name="Sakai M."/>
        </authorList>
    </citation>
    <scope>NUCLEOTIDE SEQUENCE [LARGE SCALE GENOMIC DNA]</scope>
    <source>
        <strain evidence="9">YU21-B</strain>
    </source>
</reference>
<evidence type="ECO:0000256" key="3">
    <source>
        <dbReference type="ARBA" id="ARBA00022741"/>
    </source>
</evidence>